<feature type="transmembrane region" description="Helical" evidence="9">
    <location>
        <begin position="170"/>
        <end position="188"/>
    </location>
</feature>
<protein>
    <recommendedName>
        <fullName evidence="9">GPI-anchored wall transfer protein</fullName>
        <ecNumber evidence="9">2.3.-.-</ecNumber>
    </recommendedName>
</protein>
<accession>A0A4S2N829</accession>
<feature type="transmembrane region" description="Helical" evidence="9">
    <location>
        <begin position="384"/>
        <end position="402"/>
    </location>
</feature>
<feature type="transmembrane region" description="Helical" evidence="9">
    <location>
        <begin position="316"/>
        <end position="335"/>
    </location>
</feature>
<dbReference type="GO" id="GO:0005789">
    <property type="term" value="C:endoplasmic reticulum membrane"/>
    <property type="evidence" value="ECO:0007669"/>
    <property type="project" value="UniProtKB-SubCell"/>
</dbReference>
<dbReference type="EMBL" id="ML220112">
    <property type="protein sequence ID" value="TGZ85529.1"/>
    <property type="molecule type" value="Genomic_DNA"/>
</dbReference>
<feature type="transmembrane region" description="Helical" evidence="9">
    <location>
        <begin position="268"/>
        <end position="286"/>
    </location>
</feature>
<evidence type="ECO:0000256" key="3">
    <source>
        <dbReference type="ARBA" id="ARBA00004687"/>
    </source>
</evidence>
<dbReference type="GO" id="GO:0072659">
    <property type="term" value="P:protein localization to plasma membrane"/>
    <property type="evidence" value="ECO:0007669"/>
    <property type="project" value="TreeGrafter"/>
</dbReference>
<comment type="pathway">
    <text evidence="3 9">Glycolipid biosynthesis; glycosylphosphatidylinositol-anchor biosynthesis.</text>
</comment>
<keyword evidence="8 9" id="KW-0472">Membrane</keyword>
<evidence type="ECO:0000256" key="6">
    <source>
        <dbReference type="ARBA" id="ARBA00022692"/>
    </source>
</evidence>
<feature type="transmembrane region" description="Helical" evidence="9">
    <location>
        <begin position="347"/>
        <end position="364"/>
    </location>
</feature>
<dbReference type="GO" id="GO:0032216">
    <property type="term" value="F:glucosaminyl-phosphatidylinositol O-acyltransferase activity"/>
    <property type="evidence" value="ECO:0007669"/>
    <property type="project" value="TreeGrafter"/>
</dbReference>
<feature type="transmembrane region" description="Helical" evidence="9">
    <location>
        <begin position="437"/>
        <end position="456"/>
    </location>
</feature>
<dbReference type="GO" id="GO:0006506">
    <property type="term" value="P:GPI anchor biosynthetic process"/>
    <property type="evidence" value="ECO:0007669"/>
    <property type="project" value="UniProtKB-UniPathway"/>
</dbReference>
<dbReference type="Pfam" id="PF06423">
    <property type="entry name" value="GWT1"/>
    <property type="match status" value="1"/>
</dbReference>
<feature type="transmembrane region" description="Helical" evidence="9">
    <location>
        <begin position="239"/>
        <end position="256"/>
    </location>
</feature>
<organism evidence="10 11">
    <name type="scientific">Ascodesmis nigricans</name>
    <dbReference type="NCBI Taxonomy" id="341454"/>
    <lineage>
        <taxon>Eukaryota</taxon>
        <taxon>Fungi</taxon>
        <taxon>Dikarya</taxon>
        <taxon>Ascomycota</taxon>
        <taxon>Pezizomycotina</taxon>
        <taxon>Pezizomycetes</taxon>
        <taxon>Pezizales</taxon>
        <taxon>Ascodesmidaceae</taxon>
        <taxon>Ascodesmis</taxon>
    </lineage>
</organism>
<feature type="transmembrane region" description="Helical" evidence="9">
    <location>
        <begin position="131"/>
        <end position="150"/>
    </location>
</feature>
<dbReference type="InParanoid" id="A0A4S2N829"/>
<comment type="function">
    <text evidence="1">Probable acetyltransferase, which acetylates the inositol ring of phosphatidylinositol during biosynthesis of GPI-anchor.</text>
</comment>
<dbReference type="PIRSF" id="PIRSF017321">
    <property type="entry name" value="GWT1"/>
    <property type="match status" value="1"/>
</dbReference>
<dbReference type="EC" id="2.3.-.-" evidence="9"/>
<comment type="similarity">
    <text evidence="4 9">Belongs to the PIGW family.</text>
</comment>
<name>A0A4S2N829_9PEZI</name>
<evidence type="ECO:0000256" key="2">
    <source>
        <dbReference type="ARBA" id="ARBA00004477"/>
    </source>
</evidence>
<evidence type="ECO:0000313" key="11">
    <source>
        <dbReference type="Proteomes" id="UP000298138"/>
    </source>
</evidence>
<dbReference type="OrthoDB" id="15270at2759"/>
<comment type="subcellular location">
    <subcellularLocation>
        <location evidence="2 9">Endoplasmic reticulum membrane</location>
        <topology evidence="2 9">Multi-pass membrane protein</topology>
    </subcellularLocation>
</comment>
<evidence type="ECO:0000313" key="10">
    <source>
        <dbReference type="EMBL" id="TGZ85529.1"/>
    </source>
</evidence>
<evidence type="ECO:0000256" key="4">
    <source>
        <dbReference type="ARBA" id="ARBA00007559"/>
    </source>
</evidence>
<keyword evidence="9" id="KW-0256">Endoplasmic reticulum</keyword>
<keyword evidence="11" id="KW-1185">Reference proteome</keyword>
<comment type="function">
    <text evidence="9">A acetyltransferase, which acetylates the inositol ring of phosphatidylinositol during biosynthesis of GPI-anchor.</text>
</comment>
<dbReference type="PANTHER" id="PTHR20661">
    <property type="entry name" value="PHOSPHATIDYLINOSITOL-GLYCAN BIOSYNTHESIS CLASS W PROTEIN"/>
    <property type="match status" value="1"/>
</dbReference>
<evidence type="ECO:0000256" key="8">
    <source>
        <dbReference type="ARBA" id="ARBA00023136"/>
    </source>
</evidence>
<evidence type="ECO:0000256" key="1">
    <source>
        <dbReference type="ARBA" id="ARBA00002531"/>
    </source>
</evidence>
<gene>
    <name evidence="10" type="ORF">EX30DRAFT_357287</name>
</gene>
<evidence type="ECO:0000256" key="7">
    <source>
        <dbReference type="ARBA" id="ARBA00022989"/>
    </source>
</evidence>
<keyword evidence="9" id="KW-0012">Acyltransferase</keyword>
<feature type="transmembrane region" description="Helical" evidence="9">
    <location>
        <begin position="26"/>
        <end position="43"/>
    </location>
</feature>
<keyword evidence="7 9" id="KW-1133">Transmembrane helix</keyword>
<dbReference type="UniPathway" id="UPA00196"/>
<dbReference type="AlphaFoldDB" id="A0A4S2N829"/>
<keyword evidence="9" id="KW-0808">Transferase</keyword>
<dbReference type="Proteomes" id="UP000298138">
    <property type="component" value="Unassembled WGS sequence"/>
</dbReference>
<dbReference type="FunCoup" id="A0A4S2N829">
    <property type="interactions" value="551"/>
</dbReference>
<keyword evidence="6 9" id="KW-0812">Transmembrane</keyword>
<dbReference type="STRING" id="341454.A0A4S2N829"/>
<sequence>MDAPDDYKARKEAFVSNLSGGSLTEINTVLAIAPLAYLLWAALQSRIRLFQPYNAGLVALDTFINCGALLLAVTVYSDQPVLLNLLFASPAVLICLLNPLSSKKLSKPKNASHVRSETTLMSELPKKSFLTVYRGTMMVITCIAILAVDFKVFPRRFAKVENWGTSIMDLGVGSFVFSGGLVAARTIVKQYMAQSGVTFQHRMKTAMRSAIPLLVLGFVRLAMVKGVDYAEHVTEYGVHWNFFFTLGLIGPFVALLQTISSSTKGRPMILYTCLSLTVGIVYQIVLNTTGLQEYILVGDRHKYGIFGMNKEGFSSFFGYLSIFLAGISTGTYVLPKDSSTRPKESKMLKLLGVWFVFWTAAYMACTEYWGFKMSVSRRVANLPYVFWVASFNTGQLMAFYLVERTFFSARVTGGMTEKETYSFSTPWVLEAFNRNGLAIFLVSNLCTGVVNLSVQTLDTPRVPAMAILASYVGILALLAIILDHFNISVKL</sequence>
<feature type="transmembrane region" description="Helical" evidence="9">
    <location>
        <begin position="55"/>
        <end position="76"/>
    </location>
</feature>
<keyword evidence="5 9" id="KW-0337">GPI-anchor biosynthesis</keyword>
<dbReference type="InterPro" id="IPR009447">
    <property type="entry name" value="PIGW/GWT1"/>
</dbReference>
<feature type="transmembrane region" description="Helical" evidence="9">
    <location>
        <begin position="462"/>
        <end position="482"/>
    </location>
</feature>
<evidence type="ECO:0000256" key="5">
    <source>
        <dbReference type="ARBA" id="ARBA00022502"/>
    </source>
</evidence>
<feature type="transmembrane region" description="Helical" evidence="9">
    <location>
        <begin position="209"/>
        <end position="227"/>
    </location>
</feature>
<feature type="transmembrane region" description="Helical" evidence="9">
    <location>
        <begin position="82"/>
        <end position="100"/>
    </location>
</feature>
<proteinExistence type="inferred from homology"/>
<evidence type="ECO:0000256" key="9">
    <source>
        <dbReference type="RuleBase" id="RU280819"/>
    </source>
</evidence>
<dbReference type="PANTHER" id="PTHR20661:SF0">
    <property type="entry name" value="PHOSPHATIDYLINOSITOL-GLYCAN BIOSYNTHESIS CLASS W PROTEIN"/>
    <property type="match status" value="1"/>
</dbReference>
<reference evidence="10 11" key="1">
    <citation type="submission" date="2019-04" db="EMBL/GenBank/DDBJ databases">
        <title>Comparative genomics and transcriptomics to analyze fruiting body development in filamentous ascomycetes.</title>
        <authorList>
            <consortium name="DOE Joint Genome Institute"/>
            <person name="Lutkenhaus R."/>
            <person name="Traeger S."/>
            <person name="Breuer J."/>
            <person name="Kuo A."/>
            <person name="Lipzen A."/>
            <person name="Pangilinan J."/>
            <person name="Dilworth D."/>
            <person name="Sandor L."/>
            <person name="Poggeler S."/>
            <person name="Barry K."/>
            <person name="Grigoriev I.V."/>
            <person name="Nowrousian M."/>
        </authorList>
    </citation>
    <scope>NUCLEOTIDE SEQUENCE [LARGE SCALE GENOMIC DNA]</scope>
    <source>
        <strain evidence="10 11">CBS 389.68</strain>
    </source>
</reference>